<dbReference type="NCBIfam" id="TIGR04183">
    <property type="entry name" value="Por_Secre_tail"/>
    <property type="match status" value="1"/>
</dbReference>
<dbReference type="RefSeq" id="WP_194182070.1">
    <property type="nucleotide sequence ID" value="NZ_JADGIK010000002.1"/>
</dbReference>
<comment type="caution">
    <text evidence="4">The sequence shown here is derived from an EMBL/GenBank/DDBJ whole genome shotgun (WGS) entry which is preliminary data.</text>
</comment>
<accession>A0A8J7FW08</accession>
<reference evidence="4" key="1">
    <citation type="submission" date="2020-10" db="EMBL/GenBank/DDBJ databases">
        <authorList>
            <person name="Lu T."/>
            <person name="Wang Q."/>
            <person name="Han X."/>
        </authorList>
    </citation>
    <scope>NUCLEOTIDE SEQUENCE</scope>
    <source>
        <strain evidence="4">WQ 117</strain>
    </source>
</reference>
<proteinExistence type="predicted"/>
<evidence type="ECO:0000256" key="1">
    <source>
        <dbReference type="ARBA" id="ARBA00022729"/>
    </source>
</evidence>
<evidence type="ECO:0000259" key="3">
    <source>
        <dbReference type="Pfam" id="PF18962"/>
    </source>
</evidence>
<feature type="chain" id="PRO_5035276343" evidence="2">
    <location>
        <begin position="20"/>
        <end position="696"/>
    </location>
</feature>
<evidence type="ECO:0000256" key="2">
    <source>
        <dbReference type="SAM" id="SignalP"/>
    </source>
</evidence>
<protein>
    <submittedName>
        <fullName evidence="4">T9SS type A sorting domain-containing protein</fullName>
    </submittedName>
</protein>
<keyword evidence="5" id="KW-1185">Reference proteome</keyword>
<name>A0A8J7FW08_9FLAO</name>
<feature type="domain" description="Secretion system C-terminal sorting" evidence="3">
    <location>
        <begin position="629"/>
        <end position="691"/>
    </location>
</feature>
<evidence type="ECO:0000313" key="5">
    <source>
        <dbReference type="Proteomes" id="UP000608754"/>
    </source>
</evidence>
<dbReference type="AlphaFoldDB" id="A0A8J7FW08"/>
<organism evidence="4 5">
    <name type="scientific">Faecalibacter rhinopitheci</name>
    <dbReference type="NCBI Taxonomy" id="2779678"/>
    <lineage>
        <taxon>Bacteria</taxon>
        <taxon>Pseudomonadati</taxon>
        <taxon>Bacteroidota</taxon>
        <taxon>Flavobacteriia</taxon>
        <taxon>Flavobacteriales</taxon>
        <taxon>Weeksellaceae</taxon>
        <taxon>Faecalibacter</taxon>
    </lineage>
</organism>
<keyword evidence="1 2" id="KW-0732">Signal</keyword>
<gene>
    <name evidence="4" type="ORF">IM532_03520</name>
</gene>
<evidence type="ECO:0000313" key="4">
    <source>
        <dbReference type="EMBL" id="MBF0596538.1"/>
    </source>
</evidence>
<dbReference type="Pfam" id="PF18962">
    <property type="entry name" value="Por_Secre_tail"/>
    <property type="match status" value="1"/>
</dbReference>
<dbReference type="InterPro" id="IPR026444">
    <property type="entry name" value="Secre_tail"/>
</dbReference>
<dbReference type="Proteomes" id="UP000608754">
    <property type="component" value="Unassembled WGS sequence"/>
</dbReference>
<feature type="signal peptide" evidence="2">
    <location>
        <begin position="1"/>
        <end position="19"/>
    </location>
</feature>
<sequence>MKKNLLTLSFLVACISTYAQDTYIGDKAIVKVQPNTLFYNGGNVKLAPSQAPGTALTNIVLNEGNIQIEGNFENTITNSKGEHFTNLYNSSSSYGQLIIKSDSEAEGAISIERPKIDITTNDYFPFGLPFQNENMYSVIENITGVPNSFSGDCKVDVVCSNRYNNTILVWDIAKTEYDAVPKLDGTNTNFTQVIPGSNYTIKVNGGEIRNFITSLGNTVNKFPIYGTPNNKDLKLQGIESGIKGVNKATFSEYKWSEWKNKKNNYGEEFKSYLGAGVDTNARYAKNLHRFSNPFTSNIDLSDVSKTNSWIEFVLGNNSIQKPTEIYTTTLRFKVTKLPENYQVNWNNNTGSTNIGDPRISAYLQKNEDVNDETPYFWAGNPDALLIKPLEYFEIDYYTLSKNRYGSNIVKANINITDNQKTFIQSFNGTDQPIAYARNSYGFIGANDENLKKKGLISGNDFTQVEFFITKDNSILGEAAYLVNSSSYKTGDAISSNISNNNIFLYEEDIDGNVIEDAHTLLNQFNTNDYIGKPLRIGFNNLNEGESYQINLRLFEISILNQVDTFNSGTYYLLDKSTNNVSELNSSNNISFIADENSNNRFELFWKEHPKTLGTSDLVNTATYIYKNNANQFVKFENNNTTAQIEIFDISGRLISTYKNVSTSNDFRIDVNKNSGVYVVVITYKDGKVVKEKALFN</sequence>
<dbReference type="EMBL" id="JADGIK010000002">
    <property type="protein sequence ID" value="MBF0596538.1"/>
    <property type="molecule type" value="Genomic_DNA"/>
</dbReference>